<dbReference type="EMBL" id="JBHTLS010000079">
    <property type="protein sequence ID" value="MFD1104197.1"/>
    <property type="molecule type" value="Genomic_DNA"/>
</dbReference>
<proteinExistence type="predicted"/>
<dbReference type="Gene3D" id="1.10.3790.10">
    <property type="entry name" value="NinB"/>
    <property type="match status" value="1"/>
</dbReference>
<evidence type="ECO:0000313" key="1">
    <source>
        <dbReference type="EMBL" id="MFD1104197.1"/>
    </source>
</evidence>
<dbReference type="InterPro" id="IPR008711">
    <property type="entry name" value="Recombinase_NinB"/>
</dbReference>
<accession>A0ABW3P1C1</accession>
<name>A0ABW3P1C1_9SPHN</name>
<dbReference type="Proteomes" id="UP001597203">
    <property type="component" value="Unassembled WGS sequence"/>
</dbReference>
<sequence>MANGQTIILNSPFKRAQAQRLIEQAPQGAILNIKEAKRTSDQNALLWALLSQISRAKPDGRMLDTDTWKALFMHSVGFKCTFEPTLDGQGVVPLGYRSSRLTKLEFSDLIEAIFSFAAEKGIALSDEIPSAA</sequence>
<dbReference type="RefSeq" id="WP_380909366.1">
    <property type="nucleotide sequence ID" value="NZ_JBHTLS010000079.1"/>
</dbReference>
<keyword evidence="2" id="KW-1185">Reference proteome</keyword>
<organism evidence="1 2">
    <name type="scientific">Sphingobium olei</name>
    <dbReference type="NCBI Taxonomy" id="420955"/>
    <lineage>
        <taxon>Bacteria</taxon>
        <taxon>Pseudomonadati</taxon>
        <taxon>Pseudomonadota</taxon>
        <taxon>Alphaproteobacteria</taxon>
        <taxon>Sphingomonadales</taxon>
        <taxon>Sphingomonadaceae</taxon>
        <taxon>Sphingobium</taxon>
    </lineage>
</organism>
<gene>
    <name evidence="1" type="ORF">ACFQ24_04750</name>
</gene>
<protein>
    <submittedName>
        <fullName evidence="1">Recombination protein NinB</fullName>
    </submittedName>
</protein>
<dbReference type="Pfam" id="PF05772">
    <property type="entry name" value="NinB"/>
    <property type="match status" value="1"/>
</dbReference>
<comment type="caution">
    <text evidence="1">The sequence shown here is derived from an EMBL/GenBank/DDBJ whole genome shotgun (WGS) entry which is preliminary data.</text>
</comment>
<dbReference type="SUPFAM" id="SSF103370">
    <property type="entry name" value="NinB"/>
    <property type="match status" value="1"/>
</dbReference>
<evidence type="ECO:0000313" key="2">
    <source>
        <dbReference type="Proteomes" id="UP001597203"/>
    </source>
</evidence>
<reference evidence="2" key="1">
    <citation type="journal article" date="2019" name="Int. J. Syst. Evol. Microbiol.">
        <title>The Global Catalogue of Microorganisms (GCM) 10K type strain sequencing project: providing services to taxonomists for standard genome sequencing and annotation.</title>
        <authorList>
            <consortium name="The Broad Institute Genomics Platform"/>
            <consortium name="The Broad Institute Genome Sequencing Center for Infectious Disease"/>
            <person name="Wu L."/>
            <person name="Ma J."/>
        </authorList>
    </citation>
    <scope>NUCLEOTIDE SEQUENCE [LARGE SCALE GENOMIC DNA]</scope>
    <source>
        <strain evidence="2">CCUG 54329</strain>
    </source>
</reference>
<dbReference type="InterPro" id="IPR036619">
    <property type="entry name" value="NinB_sf"/>
</dbReference>